<evidence type="ECO:0000313" key="1">
    <source>
        <dbReference type="EMBL" id="OGE41158.1"/>
    </source>
</evidence>
<dbReference type="EMBL" id="MFDD01000002">
    <property type="protein sequence ID" value="OGE41158.1"/>
    <property type="molecule type" value="Genomic_DNA"/>
</dbReference>
<dbReference type="Proteomes" id="UP000177328">
    <property type="component" value="Unassembled WGS sequence"/>
</dbReference>
<reference evidence="1 2" key="1">
    <citation type="journal article" date="2016" name="Nat. Commun.">
        <title>Thousands of microbial genomes shed light on interconnected biogeochemical processes in an aquifer system.</title>
        <authorList>
            <person name="Anantharaman K."/>
            <person name="Brown C.T."/>
            <person name="Hug L.A."/>
            <person name="Sharon I."/>
            <person name="Castelle C.J."/>
            <person name="Probst A.J."/>
            <person name="Thomas B.C."/>
            <person name="Singh A."/>
            <person name="Wilkins M.J."/>
            <person name="Karaoz U."/>
            <person name="Brodie E.L."/>
            <person name="Williams K.H."/>
            <person name="Hubbard S.S."/>
            <person name="Banfield J.F."/>
        </authorList>
    </citation>
    <scope>NUCLEOTIDE SEQUENCE [LARGE SCALE GENOMIC DNA]</scope>
</reference>
<sequence length="345" mass="37793">MTADQDLKQGIIDRGFTVRQADRIAGLTDRIDPRSVGVASITFFPGFDLSKGTGVIDNHRGLAAEQLFSTAVKMGHPVVVTDGGSSVEFQHMLTDTGATIVHPEPGVRSTMAADRRVAYKVLLGNRDVQVVTWIEANKPETVEFNGHLVMAAPILNSYPAPDGRMIPPYDVVIANRNAIGMASLPTVQMVFETRAGKAMESILIKEGLLGRGSDDLPIYTPRKMDFFNGQRSFSRSAAEHFLARWVYTPDINDPKDRNIDPERWSNGLQLPVASALWAGLKVTSVDIPYLHGQGQKDLETGNGEFDAKRKAQAVDQIRTLLEFLKFKRGVNSKLSLSPASSLVSF</sequence>
<evidence type="ECO:0000313" key="2">
    <source>
        <dbReference type="Proteomes" id="UP000177328"/>
    </source>
</evidence>
<organism evidence="1 2">
    <name type="scientific">Candidatus Daviesbacteria bacterium RIFCSPHIGHO2_02_FULL_43_12</name>
    <dbReference type="NCBI Taxonomy" id="1797776"/>
    <lineage>
        <taxon>Bacteria</taxon>
        <taxon>Candidatus Daviesiibacteriota</taxon>
    </lineage>
</organism>
<comment type="caution">
    <text evidence="1">The sequence shown here is derived from an EMBL/GenBank/DDBJ whole genome shotgun (WGS) entry which is preliminary data.</text>
</comment>
<dbReference type="AlphaFoldDB" id="A0A1F5KJS0"/>
<proteinExistence type="predicted"/>
<protein>
    <submittedName>
        <fullName evidence="1">Uncharacterized protein</fullName>
    </submittedName>
</protein>
<gene>
    <name evidence="1" type="ORF">A3D25_01335</name>
</gene>
<name>A0A1F5KJS0_9BACT</name>
<accession>A0A1F5KJS0</accession>